<dbReference type="GO" id="GO:0005829">
    <property type="term" value="C:cytosol"/>
    <property type="evidence" value="ECO:0007669"/>
    <property type="project" value="TreeGrafter"/>
</dbReference>
<evidence type="ECO:0000256" key="6">
    <source>
        <dbReference type="ARBA" id="ARBA00022921"/>
    </source>
</evidence>
<dbReference type="Gene3D" id="4.10.520.10">
    <property type="entry name" value="IHF-like DNA-binding proteins"/>
    <property type="match status" value="1"/>
</dbReference>
<dbReference type="InterPro" id="IPR010992">
    <property type="entry name" value="IHF-like_DNA-bd_dom_sf"/>
</dbReference>
<protein>
    <recommendedName>
        <fullName evidence="3">Viral histone-like protein</fullName>
    </recommendedName>
    <alternativeName>
        <fullName evidence="8">DNA-binding protein pA104R</fullName>
    </alternativeName>
    <alternativeName>
        <fullName evidence="7">pA104R</fullName>
    </alternativeName>
</protein>
<evidence type="ECO:0000256" key="4">
    <source>
        <dbReference type="ARBA" id="ARBA00022705"/>
    </source>
</evidence>
<evidence type="ECO:0000256" key="9">
    <source>
        <dbReference type="ARBA" id="ARBA00046140"/>
    </source>
</evidence>
<comment type="subunit">
    <text evidence="2">Homodimer.</text>
</comment>
<gene>
    <name evidence="11" type="ORF">MNBD_IGNAVI01-1983</name>
</gene>
<feature type="region of interest" description="Disordered" evidence="10">
    <location>
        <begin position="18"/>
        <end position="41"/>
    </location>
</feature>
<dbReference type="Pfam" id="PF00216">
    <property type="entry name" value="Bac_DNA_binding"/>
    <property type="match status" value="1"/>
</dbReference>
<keyword evidence="5" id="KW-0946">Virion</keyword>
<dbReference type="CDD" id="cd00591">
    <property type="entry name" value="HU_IHF"/>
    <property type="match status" value="1"/>
</dbReference>
<evidence type="ECO:0000313" key="11">
    <source>
        <dbReference type="EMBL" id="VAX22563.1"/>
    </source>
</evidence>
<proteinExistence type="predicted"/>
<evidence type="ECO:0000256" key="10">
    <source>
        <dbReference type="SAM" id="MobiDB-lite"/>
    </source>
</evidence>
<dbReference type="GO" id="GO:0044423">
    <property type="term" value="C:virion component"/>
    <property type="evidence" value="ECO:0007669"/>
    <property type="project" value="UniProtKB-KW"/>
</dbReference>
<reference evidence="11" key="1">
    <citation type="submission" date="2018-06" db="EMBL/GenBank/DDBJ databases">
        <authorList>
            <person name="Zhirakovskaya E."/>
        </authorList>
    </citation>
    <scope>NUCLEOTIDE SEQUENCE</scope>
</reference>
<evidence type="ECO:0000256" key="5">
    <source>
        <dbReference type="ARBA" id="ARBA00022844"/>
    </source>
</evidence>
<comment type="function">
    <text evidence="9">DNA-binding protein that plays a critical role in nucleoid compaction, genome replication and DNA replication and transcription. Binds to both ssDNA and dsDNA with a binding site covering about 15 nucleotides. Displays DNA-supercoiling activity only when associated with the viral DNA topoisomerase 2.</text>
</comment>
<name>A0A3B1CD06_9ZZZZ</name>
<keyword evidence="4" id="KW-0235">DNA replication</keyword>
<dbReference type="PRINTS" id="PR01727">
    <property type="entry name" value="DNABINDINGHU"/>
</dbReference>
<keyword evidence="6" id="KW-0426">Late protein</keyword>
<organism evidence="11">
    <name type="scientific">hydrothermal vent metagenome</name>
    <dbReference type="NCBI Taxonomy" id="652676"/>
    <lineage>
        <taxon>unclassified sequences</taxon>
        <taxon>metagenomes</taxon>
        <taxon>ecological metagenomes</taxon>
    </lineage>
</organism>
<keyword evidence="11" id="KW-0238">DNA-binding</keyword>
<dbReference type="InterPro" id="IPR000119">
    <property type="entry name" value="Hist_DNA-bd"/>
</dbReference>
<evidence type="ECO:0000256" key="3">
    <source>
        <dbReference type="ARBA" id="ARBA00016145"/>
    </source>
</evidence>
<dbReference type="GO" id="GO:0030527">
    <property type="term" value="F:structural constituent of chromatin"/>
    <property type="evidence" value="ECO:0007669"/>
    <property type="project" value="InterPro"/>
</dbReference>
<dbReference type="PANTHER" id="PTHR33175:SF13">
    <property type="entry name" value="HISTONE-LIKE PROTEIN"/>
    <property type="match status" value="1"/>
</dbReference>
<sequence>MTFKKSLTITGLNMAKAKKAAPKKAAAKKKAAPKKAVAKKAAPKKVVAKKVVAKKAAPKKAVAKKAAPKKAVAKKAVVKKAAPKKVVAKKVAPKALPKLKAASKPMTKGEIVDVLAGRLGTTKKTATQFLEDLVALAHLNAKKGFTIPGLGKVSTASRKARKGRNPQTGAAIKIPAKKVVKFKVAKAAQDAVFPPKKK</sequence>
<dbReference type="EMBL" id="UOGD01000231">
    <property type="protein sequence ID" value="VAX22563.1"/>
    <property type="molecule type" value="Genomic_DNA"/>
</dbReference>
<dbReference type="PANTHER" id="PTHR33175">
    <property type="entry name" value="DNA-BINDING PROTEIN HU"/>
    <property type="match status" value="1"/>
</dbReference>
<dbReference type="GO" id="GO:0006260">
    <property type="term" value="P:DNA replication"/>
    <property type="evidence" value="ECO:0007669"/>
    <property type="project" value="UniProtKB-KW"/>
</dbReference>
<accession>A0A3B1CD06</accession>
<dbReference type="SUPFAM" id="SSF47729">
    <property type="entry name" value="IHF-like DNA-binding proteins"/>
    <property type="match status" value="1"/>
</dbReference>
<evidence type="ECO:0000256" key="2">
    <source>
        <dbReference type="ARBA" id="ARBA00011738"/>
    </source>
</evidence>
<evidence type="ECO:0000256" key="8">
    <source>
        <dbReference type="ARBA" id="ARBA00033227"/>
    </source>
</evidence>
<dbReference type="AlphaFoldDB" id="A0A3B1CD06"/>
<evidence type="ECO:0000256" key="7">
    <source>
        <dbReference type="ARBA" id="ARBA00033120"/>
    </source>
</evidence>
<comment type="subcellular location">
    <subcellularLocation>
        <location evidence="1">Virion</location>
    </subcellularLocation>
</comment>
<dbReference type="SMART" id="SM00411">
    <property type="entry name" value="BHL"/>
    <property type="match status" value="1"/>
</dbReference>
<dbReference type="GO" id="GO:0003677">
    <property type="term" value="F:DNA binding"/>
    <property type="evidence" value="ECO:0007669"/>
    <property type="project" value="UniProtKB-KW"/>
</dbReference>
<evidence type="ECO:0000256" key="1">
    <source>
        <dbReference type="ARBA" id="ARBA00004328"/>
    </source>
</evidence>